<evidence type="ECO:0000256" key="7">
    <source>
        <dbReference type="RuleBase" id="RU003968"/>
    </source>
</evidence>
<keyword evidence="3 7" id="KW-0285">Flavoprotein</keyword>
<keyword evidence="4 6" id="KW-0274">FAD</keyword>
<dbReference type="AlphaFoldDB" id="A0A165KTZ1"/>
<sequence length="604" mass="65241">MRSQLRVVAHALVAALVYYASIAHCALYDNPALLPPKAYDFVIVGAGTAGNAVANRLTEVPSFSVLVIEAGLSNRAVVDDQVPLLDSTLAPDTSITWNYTTTEQIGLLNRTVVYPRGRVLGGTSTINFCVWTRGSADDWDRYANVTGDPGWSWNEMLPYMKKSERLVPPSDHHDTFGQFNPVVHGYDGPIHISLAGVSTPLDPLVFETTYQLPQRFPYNMDFNSGYPLGLGWSQGAITTFGRRSSSATGYLEPVLDRPNLDVLIETQVTRLISYGEDSGVPSFTGVEMAQNSTAPRYTIQASKEVILSAGSVGTPQLLQLSGIGNPETLQALNITPVVNLTDVGQNLSDHPLLGNPWVANSTETWDNIFRNTSLANELFLQWNATGTGPFVDDGTNQIAWVRLQNETELFRNYTDPSAGPASPHIEILPHNQYVSFTLPEPDTGSYLTMITAVVSPASRGSVELASSDPFDYPIINPNLLADPFDAYAMVEAVKAARELVSAPAWTGFALAEYGALADAQTDEELYTYVRNYTTTVWHPVGTASMAAAGSDEGVVTPALLVKGTAGLRVVDASVLPYIPSAHPQAAIYAVAERAADLIKAAWPQ</sequence>
<evidence type="ECO:0000259" key="8">
    <source>
        <dbReference type="PROSITE" id="PS00623"/>
    </source>
</evidence>
<evidence type="ECO:0000256" key="4">
    <source>
        <dbReference type="ARBA" id="ARBA00022827"/>
    </source>
</evidence>
<accession>A0A165KTZ1</accession>
<dbReference type="PANTHER" id="PTHR11552:SF147">
    <property type="entry name" value="CHOLINE DEHYDROGENASE, MITOCHONDRIAL"/>
    <property type="match status" value="1"/>
</dbReference>
<feature type="domain" description="Glucose-methanol-choline oxidoreductase N-terminal" evidence="9">
    <location>
        <begin position="310"/>
        <end position="324"/>
    </location>
</feature>
<keyword evidence="11" id="KW-1185">Reference proteome</keyword>
<comment type="similarity">
    <text evidence="2 7">Belongs to the GMC oxidoreductase family.</text>
</comment>
<feature type="active site" description="Proton donor" evidence="5">
    <location>
        <position position="538"/>
    </location>
</feature>
<name>A0A165KTZ1_9APHY</name>
<dbReference type="SUPFAM" id="SSF54373">
    <property type="entry name" value="FAD-linked reductases, C-terminal domain"/>
    <property type="match status" value="1"/>
</dbReference>
<feature type="active site" description="Proton acceptor" evidence="5">
    <location>
        <position position="582"/>
    </location>
</feature>
<dbReference type="InterPro" id="IPR036188">
    <property type="entry name" value="FAD/NAD-bd_sf"/>
</dbReference>
<dbReference type="InterPro" id="IPR012132">
    <property type="entry name" value="GMC_OxRdtase"/>
</dbReference>
<evidence type="ECO:0000313" key="11">
    <source>
        <dbReference type="Proteomes" id="UP000076727"/>
    </source>
</evidence>
<dbReference type="Gene3D" id="3.50.50.60">
    <property type="entry name" value="FAD/NAD(P)-binding domain"/>
    <property type="match status" value="1"/>
</dbReference>
<evidence type="ECO:0000256" key="6">
    <source>
        <dbReference type="PIRSR" id="PIRSR000137-2"/>
    </source>
</evidence>
<organism evidence="10 11">
    <name type="scientific">Daedalea quercina L-15889</name>
    <dbReference type="NCBI Taxonomy" id="1314783"/>
    <lineage>
        <taxon>Eukaryota</taxon>
        <taxon>Fungi</taxon>
        <taxon>Dikarya</taxon>
        <taxon>Basidiomycota</taxon>
        <taxon>Agaricomycotina</taxon>
        <taxon>Agaricomycetes</taxon>
        <taxon>Polyporales</taxon>
        <taxon>Fomitopsis</taxon>
    </lineage>
</organism>
<dbReference type="PIRSF" id="PIRSF000137">
    <property type="entry name" value="Alcohol_oxidase"/>
    <property type="match status" value="1"/>
</dbReference>
<evidence type="ECO:0000259" key="9">
    <source>
        <dbReference type="PROSITE" id="PS00624"/>
    </source>
</evidence>
<feature type="binding site" evidence="6">
    <location>
        <begin position="583"/>
        <end position="584"/>
    </location>
    <ligand>
        <name>FAD</name>
        <dbReference type="ChEBI" id="CHEBI:57692"/>
    </ligand>
</feature>
<evidence type="ECO:0000256" key="1">
    <source>
        <dbReference type="ARBA" id="ARBA00001974"/>
    </source>
</evidence>
<evidence type="ECO:0000256" key="2">
    <source>
        <dbReference type="ARBA" id="ARBA00010790"/>
    </source>
</evidence>
<evidence type="ECO:0000313" key="10">
    <source>
        <dbReference type="EMBL" id="KZT63569.1"/>
    </source>
</evidence>
<gene>
    <name evidence="10" type="ORF">DAEQUDRAFT_733670</name>
</gene>
<feature type="binding site" evidence="6">
    <location>
        <position position="123"/>
    </location>
    <ligand>
        <name>FAD</name>
        <dbReference type="ChEBI" id="CHEBI:57692"/>
    </ligand>
</feature>
<protein>
    <submittedName>
        <fullName evidence="10">GMC oxidoreductase</fullName>
    </submittedName>
</protein>
<feature type="binding site" evidence="6">
    <location>
        <begin position="537"/>
        <end position="538"/>
    </location>
    <ligand>
        <name>FAD</name>
        <dbReference type="ChEBI" id="CHEBI:57692"/>
    </ligand>
</feature>
<reference evidence="10 11" key="1">
    <citation type="journal article" date="2016" name="Mol. Biol. Evol.">
        <title>Comparative Genomics of Early-Diverging Mushroom-Forming Fungi Provides Insights into the Origins of Lignocellulose Decay Capabilities.</title>
        <authorList>
            <person name="Nagy L.G."/>
            <person name="Riley R."/>
            <person name="Tritt A."/>
            <person name="Adam C."/>
            <person name="Daum C."/>
            <person name="Floudas D."/>
            <person name="Sun H."/>
            <person name="Yadav J.S."/>
            <person name="Pangilinan J."/>
            <person name="Larsson K.H."/>
            <person name="Matsuura K."/>
            <person name="Barry K."/>
            <person name="Labutti K."/>
            <person name="Kuo R."/>
            <person name="Ohm R.A."/>
            <person name="Bhattacharya S.S."/>
            <person name="Shirouzu T."/>
            <person name="Yoshinaga Y."/>
            <person name="Martin F.M."/>
            <person name="Grigoriev I.V."/>
            <person name="Hibbett D.S."/>
        </authorList>
    </citation>
    <scope>NUCLEOTIDE SEQUENCE [LARGE SCALE GENOMIC DNA]</scope>
    <source>
        <strain evidence="10 11">L-15889</strain>
    </source>
</reference>
<evidence type="ECO:0000256" key="5">
    <source>
        <dbReference type="PIRSR" id="PIRSR000137-1"/>
    </source>
</evidence>
<feature type="binding site" evidence="6">
    <location>
        <position position="119"/>
    </location>
    <ligand>
        <name>FAD</name>
        <dbReference type="ChEBI" id="CHEBI:57692"/>
    </ligand>
</feature>
<feature type="binding site" evidence="6">
    <location>
        <position position="268"/>
    </location>
    <ligand>
        <name>FAD</name>
        <dbReference type="ChEBI" id="CHEBI:57692"/>
    </ligand>
</feature>
<dbReference type="PROSITE" id="PS00623">
    <property type="entry name" value="GMC_OXRED_1"/>
    <property type="match status" value="1"/>
</dbReference>
<dbReference type="SUPFAM" id="SSF51905">
    <property type="entry name" value="FAD/NAD(P)-binding domain"/>
    <property type="match status" value="1"/>
</dbReference>
<dbReference type="EMBL" id="KV429172">
    <property type="protein sequence ID" value="KZT63569.1"/>
    <property type="molecule type" value="Genomic_DNA"/>
</dbReference>
<dbReference type="InterPro" id="IPR007867">
    <property type="entry name" value="GMC_OxRtase_C"/>
</dbReference>
<comment type="cofactor">
    <cofactor evidence="1 6">
        <name>FAD</name>
        <dbReference type="ChEBI" id="CHEBI:57692"/>
    </cofactor>
</comment>
<dbReference type="InterPro" id="IPR000172">
    <property type="entry name" value="GMC_OxRdtase_N"/>
</dbReference>
<dbReference type="Pfam" id="PF00732">
    <property type="entry name" value="GMC_oxred_N"/>
    <property type="match status" value="1"/>
</dbReference>
<dbReference type="Gene3D" id="3.30.560.10">
    <property type="entry name" value="Glucose Oxidase, domain 3"/>
    <property type="match status" value="1"/>
</dbReference>
<dbReference type="Proteomes" id="UP000076727">
    <property type="component" value="Unassembled WGS sequence"/>
</dbReference>
<proteinExistence type="inferred from homology"/>
<dbReference type="Pfam" id="PF05199">
    <property type="entry name" value="GMC_oxred_C"/>
    <property type="match status" value="1"/>
</dbReference>
<dbReference type="PROSITE" id="PS00624">
    <property type="entry name" value="GMC_OXRED_2"/>
    <property type="match status" value="1"/>
</dbReference>
<feature type="domain" description="Glucose-methanol-choline oxidoreductase N-terminal" evidence="8">
    <location>
        <begin position="117"/>
        <end position="140"/>
    </location>
</feature>
<dbReference type="GO" id="GO:0016614">
    <property type="term" value="F:oxidoreductase activity, acting on CH-OH group of donors"/>
    <property type="evidence" value="ECO:0007669"/>
    <property type="project" value="InterPro"/>
</dbReference>
<dbReference type="OrthoDB" id="269227at2759"/>
<dbReference type="PANTHER" id="PTHR11552">
    <property type="entry name" value="GLUCOSE-METHANOL-CHOLINE GMC OXIDOREDUCTASE"/>
    <property type="match status" value="1"/>
</dbReference>
<dbReference type="STRING" id="1314783.A0A165KTZ1"/>
<evidence type="ECO:0000256" key="3">
    <source>
        <dbReference type="ARBA" id="ARBA00022630"/>
    </source>
</evidence>
<feature type="binding site" evidence="6">
    <location>
        <begin position="127"/>
        <end position="130"/>
    </location>
    <ligand>
        <name>FAD</name>
        <dbReference type="ChEBI" id="CHEBI:57692"/>
    </ligand>
</feature>
<dbReference type="GO" id="GO:0050660">
    <property type="term" value="F:flavin adenine dinucleotide binding"/>
    <property type="evidence" value="ECO:0007669"/>
    <property type="project" value="InterPro"/>
</dbReference>